<keyword evidence="5" id="KW-0732">Signal</keyword>
<evidence type="ECO:0000256" key="6">
    <source>
        <dbReference type="ARBA" id="ARBA00022764"/>
    </source>
</evidence>
<proteinExistence type="inferred from homology"/>
<dbReference type="InterPro" id="IPR021140">
    <property type="entry name" value="Inh/Omp19"/>
</dbReference>
<keyword evidence="6" id="KW-0574">Periplasm</keyword>
<gene>
    <name evidence="9" type="primary">inh</name>
</gene>
<comment type="subcellular location">
    <subcellularLocation>
        <location evidence="1">Periplasm</location>
    </subcellularLocation>
</comment>
<dbReference type="PRINTS" id="PR01274">
    <property type="entry name" value="MPTASEINHBTR"/>
</dbReference>
<protein>
    <submittedName>
        <fullName evidence="9">Putative PrtA-specific inhibitor</fullName>
    </submittedName>
</protein>
<accession>Q5D1B6</accession>
<dbReference type="Gene3D" id="2.40.128.10">
    <property type="match status" value="1"/>
</dbReference>
<sequence>MFYKYRRLLPVFFNSLLSLFPKLSLSIILSLFFVGGCMASSLRLPAADELKGLWQLSDGNKLCSIELTDSRLPEGSIWAVKGDSCVTELIGQPVEGWYPSPDGIALTDDDGNSLAFFAHESERWVAYVVDGQELVMTFSRVTGAVTK</sequence>
<reference evidence="9" key="1">
    <citation type="submission" date="2005-10" db="EMBL/GenBank/DDBJ databases">
        <authorList>
            <person name="Montiel R."/>
            <person name="Martins T."/>
            <person name="Cabral C.M."/>
            <person name="Lucena M."/>
            <person name="Simoes N."/>
        </authorList>
    </citation>
    <scope>NUCLEOTIDE SEQUENCE</scope>
    <source>
        <strain evidence="9">Breton</strain>
    </source>
</reference>
<dbReference type="AlphaFoldDB" id="Q5D1B6"/>
<evidence type="ECO:0000256" key="3">
    <source>
        <dbReference type="ARBA" id="ARBA00022608"/>
    </source>
</evidence>
<feature type="domain" description="Alkaline proteinase inhibitor/ Outer membrane lipoprotein Omp19" evidence="8">
    <location>
        <begin position="45"/>
        <end position="136"/>
    </location>
</feature>
<dbReference type="GO" id="GO:0008191">
    <property type="term" value="F:metalloendopeptidase inhibitor activity"/>
    <property type="evidence" value="ECO:0007669"/>
    <property type="project" value="InterPro"/>
</dbReference>
<evidence type="ECO:0000256" key="1">
    <source>
        <dbReference type="ARBA" id="ARBA00004418"/>
    </source>
</evidence>
<name>Q5D1B6_XENNE</name>
<dbReference type="MEROPS" id="I38.001"/>
<evidence type="ECO:0000256" key="7">
    <source>
        <dbReference type="ARBA" id="ARBA00023215"/>
    </source>
</evidence>
<dbReference type="InterPro" id="IPR016085">
    <property type="entry name" value="Protease_inh_B-barrel_dom"/>
</dbReference>
<keyword evidence="7" id="KW-0481">Metalloenzyme inhibitor</keyword>
<evidence type="ECO:0000256" key="4">
    <source>
        <dbReference type="ARBA" id="ARBA00022690"/>
    </source>
</evidence>
<comment type="similarity">
    <text evidence="2">Belongs to the protease inhibitor I38 family.</text>
</comment>
<evidence type="ECO:0000256" key="2">
    <source>
        <dbReference type="ARBA" id="ARBA00006813"/>
    </source>
</evidence>
<evidence type="ECO:0000259" key="8">
    <source>
        <dbReference type="Pfam" id="PF02974"/>
    </source>
</evidence>
<evidence type="ECO:0000256" key="5">
    <source>
        <dbReference type="ARBA" id="ARBA00022729"/>
    </source>
</evidence>
<organism evidence="9">
    <name type="scientific">Xenorhabdus nematophila</name>
    <name type="common">Achromobacter nematophilus</name>
    <dbReference type="NCBI Taxonomy" id="628"/>
    <lineage>
        <taxon>Bacteria</taxon>
        <taxon>Pseudomonadati</taxon>
        <taxon>Pseudomonadota</taxon>
        <taxon>Gammaproteobacteria</taxon>
        <taxon>Enterobacterales</taxon>
        <taxon>Morganellaceae</taxon>
        <taxon>Xenorhabdus</taxon>
    </lineage>
</organism>
<dbReference type="Pfam" id="PF02974">
    <property type="entry name" value="Inh"/>
    <property type="match status" value="1"/>
</dbReference>
<dbReference type="SUPFAM" id="SSF50882">
    <property type="entry name" value="beta-Barrel protease inhibitors"/>
    <property type="match status" value="1"/>
</dbReference>
<dbReference type="EMBL" id="AY920455">
    <property type="protein sequence ID" value="AAX15946.2"/>
    <property type="molecule type" value="Genomic_DNA"/>
</dbReference>
<evidence type="ECO:0000313" key="9">
    <source>
        <dbReference type="EMBL" id="AAX15946.2"/>
    </source>
</evidence>
<dbReference type="GO" id="GO:0042597">
    <property type="term" value="C:periplasmic space"/>
    <property type="evidence" value="ECO:0007669"/>
    <property type="project" value="UniProtKB-SubCell"/>
</dbReference>
<keyword evidence="4" id="KW-0646">Protease inhibitor</keyword>
<keyword evidence="3" id="KW-0483">Metalloprotease inhibitor</keyword>
<dbReference type="InterPro" id="IPR022815">
    <property type="entry name" value="Inh"/>
</dbReference>